<evidence type="ECO:0000313" key="2">
    <source>
        <dbReference type="Proteomes" id="UP000607653"/>
    </source>
</evidence>
<organism evidence="1 2">
    <name type="scientific">Nelumbo nucifera</name>
    <name type="common">Sacred lotus</name>
    <dbReference type="NCBI Taxonomy" id="4432"/>
    <lineage>
        <taxon>Eukaryota</taxon>
        <taxon>Viridiplantae</taxon>
        <taxon>Streptophyta</taxon>
        <taxon>Embryophyta</taxon>
        <taxon>Tracheophyta</taxon>
        <taxon>Spermatophyta</taxon>
        <taxon>Magnoliopsida</taxon>
        <taxon>Proteales</taxon>
        <taxon>Nelumbonaceae</taxon>
        <taxon>Nelumbo</taxon>
    </lineage>
</organism>
<proteinExistence type="predicted"/>
<dbReference type="Proteomes" id="UP000607653">
    <property type="component" value="Unassembled WGS sequence"/>
</dbReference>
<dbReference type="EMBL" id="DUZY01000004">
    <property type="protein sequence ID" value="DAD34516.1"/>
    <property type="molecule type" value="Genomic_DNA"/>
</dbReference>
<name>A0A822YUU8_NELNU</name>
<gene>
    <name evidence="1" type="ORF">HUJ06_005156</name>
</gene>
<protein>
    <submittedName>
        <fullName evidence="1">Uncharacterized protein</fullName>
    </submittedName>
</protein>
<dbReference type="AlphaFoldDB" id="A0A822YUU8"/>
<accession>A0A822YUU8</accession>
<evidence type="ECO:0000313" key="1">
    <source>
        <dbReference type="EMBL" id="DAD34516.1"/>
    </source>
</evidence>
<comment type="caution">
    <text evidence="1">The sequence shown here is derived from an EMBL/GenBank/DDBJ whole genome shotgun (WGS) entry which is preliminary data.</text>
</comment>
<keyword evidence="2" id="KW-1185">Reference proteome</keyword>
<sequence length="37" mass="4542">MHWETIEWNKITDNWDQRLKLMEMKILLNITKANKVG</sequence>
<reference evidence="1 2" key="1">
    <citation type="journal article" date="2020" name="Mol. Biol. Evol.">
        <title>Distinct Expression and Methylation Patterns for Genes with Different Fates following a Single Whole-Genome Duplication in Flowering Plants.</title>
        <authorList>
            <person name="Shi T."/>
            <person name="Rahmani R.S."/>
            <person name="Gugger P.F."/>
            <person name="Wang M."/>
            <person name="Li H."/>
            <person name="Zhang Y."/>
            <person name="Li Z."/>
            <person name="Wang Q."/>
            <person name="Van de Peer Y."/>
            <person name="Marchal K."/>
            <person name="Chen J."/>
        </authorList>
    </citation>
    <scope>NUCLEOTIDE SEQUENCE [LARGE SCALE GENOMIC DNA]</scope>
    <source>
        <tissue evidence="1">Leaf</tissue>
    </source>
</reference>